<reference evidence="2" key="1">
    <citation type="submission" date="2023-10" db="EMBL/GenBank/DDBJ databases">
        <authorList>
            <person name="Chen Y."/>
            <person name="Shah S."/>
            <person name="Dougan E. K."/>
            <person name="Thang M."/>
            <person name="Chan C."/>
        </authorList>
    </citation>
    <scope>NUCLEOTIDE SEQUENCE [LARGE SCALE GENOMIC DNA]</scope>
</reference>
<protein>
    <submittedName>
        <fullName evidence="2">Uncharacterized protein</fullName>
    </submittedName>
</protein>
<keyword evidence="1" id="KW-0175">Coiled coil</keyword>
<comment type="caution">
    <text evidence="2">The sequence shown here is derived from an EMBL/GenBank/DDBJ whole genome shotgun (WGS) entry which is preliminary data.</text>
</comment>
<sequence>MSLFLQKYERVQEKFDQNLGMVGACMAALGSVRLHPSLRTAERELLADVVPSDRILRFTSGLQDERARLAQRLEKLRQQDSSAQALCDQASEKVRRFIEEEDVATAAAAIRRELARAELELLPALRAIAPPQGAPPESVLEAERRSGEALAGLSEVCSGLCGLLAELQGCWERRHSLILQRLREVSYIQSK</sequence>
<accession>A0ABN9VBY1</accession>
<dbReference type="EMBL" id="CAUYUJ010016960">
    <property type="protein sequence ID" value="CAK0870416.1"/>
    <property type="molecule type" value="Genomic_DNA"/>
</dbReference>
<organism evidence="2 3">
    <name type="scientific">Prorocentrum cordatum</name>
    <dbReference type="NCBI Taxonomy" id="2364126"/>
    <lineage>
        <taxon>Eukaryota</taxon>
        <taxon>Sar</taxon>
        <taxon>Alveolata</taxon>
        <taxon>Dinophyceae</taxon>
        <taxon>Prorocentrales</taxon>
        <taxon>Prorocentraceae</taxon>
        <taxon>Prorocentrum</taxon>
    </lineage>
</organism>
<feature type="non-terminal residue" evidence="2">
    <location>
        <position position="191"/>
    </location>
</feature>
<evidence type="ECO:0000313" key="3">
    <source>
        <dbReference type="Proteomes" id="UP001189429"/>
    </source>
</evidence>
<evidence type="ECO:0000256" key="1">
    <source>
        <dbReference type="SAM" id="Coils"/>
    </source>
</evidence>
<dbReference type="Proteomes" id="UP001189429">
    <property type="component" value="Unassembled WGS sequence"/>
</dbReference>
<name>A0ABN9VBY1_9DINO</name>
<feature type="coiled-coil region" evidence="1">
    <location>
        <begin position="59"/>
        <end position="93"/>
    </location>
</feature>
<gene>
    <name evidence="2" type="ORF">PCOR1329_LOCUS56536</name>
</gene>
<proteinExistence type="predicted"/>
<evidence type="ECO:0000313" key="2">
    <source>
        <dbReference type="EMBL" id="CAK0870416.1"/>
    </source>
</evidence>
<keyword evidence="3" id="KW-1185">Reference proteome</keyword>